<proteinExistence type="predicted"/>
<accession>A0A6J5NGJ1</accession>
<sequence>MPTNGQFAVGELVTASDANTLFVRGYRNRIINGAFVINQRGYTSTTNLASGSYGFDRWKSGFTNTALTFTAGSQATTVTISSSGVLQQIIERENMPAGTYVLSWSGTATGRVYNSGGTPPSYAASPVTVTLDGLANVVVEFTASGGTKTLGLVQLEAGTVFSPFEYRLRGEELALCQRYFVRYVGDPTGYNAVAMPGVANPTTTVSRGTLVLPVPMRQSPLTANVSFAAGALNAWDGSVLATVNSLVIYNVTGNSTTTISVEAVLATGLNLNRPASLLTTNGVTSGLSISLEL</sequence>
<evidence type="ECO:0000313" key="1">
    <source>
        <dbReference type="EMBL" id="CAB4158359.1"/>
    </source>
</evidence>
<gene>
    <name evidence="1" type="ORF">UFOVP702_4</name>
</gene>
<organism evidence="1">
    <name type="scientific">uncultured Caudovirales phage</name>
    <dbReference type="NCBI Taxonomy" id="2100421"/>
    <lineage>
        <taxon>Viruses</taxon>
        <taxon>Duplodnaviria</taxon>
        <taxon>Heunggongvirae</taxon>
        <taxon>Uroviricota</taxon>
        <taxon>Caudoviricetes</taxon>
        <taxon>Peduoviridae</taxon>
        <taxon>Maltschvirus</taxon>
        <taxon>Maltschvirus maltsch</taxon>
    </lineage>
</organism>
<dbReference type="EMBL" id="LR796681">
    <property type="protein sequence ID" value="CAB4158359.1"/>
    <property type="molecule type" value="Genomic_DNA"/>
</dbReference>
<protein>
    <submittedName>
        <fullName evidence="1">Uncharacterized protein</fullName>
    </submittedName>
</protein>
<reference evidence="1" key="1">
    <citation type="submission" date="2020-04" db="EMBL/GenBank/DDBJ databases">
        <authorList>
            <person name="Chiriac C."/>
            <person name="Salcher M."/>
            <person name="Ghai R."/>
            <person name="Kavagutti S V."/>
        </authorList>
    </citation>
    <scope>NUCLEOTIDE SEQUENCE</scope>
</reference>
<name>A0A6J5NGJ1_9CAUD</name>